<evidence type="ECO:0000259" key="1">
    <source>
        <dbReference type="Pfam" id="PF12728"/>
    </source>
</evidence>
<feature type="domain" description="Helix-turn-helix" evidence="1">
    <location>
        <begin position="4"/>
        <end position="50"/>
    </location>
</feature>
<dbReference type="EMBL" id="CP045851">
    <property type="protein sequence ID" value="QGG97177.1"/>
    <property type="molecule type" value="Genomic_DNA"/>
</dbReference>
<dbReference type="GO" id="GO:0003677">
    <property type="term" value="F:DNA binding"/>
    <property type="evidence" value="ECO:0007669"/>
    <property type="project" value="InterPro"/>
</dbReference>
<protein>
    <submittedName>
        <fullName evidence="2">Helix-turn-helix domain-containing protein</fullName>
    </submittedName>
</protein>
<dbReference type="KEGG" id="atq:GH723_17475"/>
<dbReference type="Proteomes" id="UP000334019">
    <property type="component" value="Chromosome"/>
</dbReference>
<accession>A0A5Q2RSL4</accession>
<gene>
    <name evidence="2" type="ORF">GH723_17475</name>
</gene>
<evidence type="ECO:0000313" key="3">
    <source>
        <dbReference type="Proteomes" id="UP000334019"/>
    </source>
</evidence>
<evidence type="ECO:0000313" key="2">
    <source>
        <dbReference type="EMBL" id="QGG97177.1"/>
    </source>
</evidence>
<reference evidence="2 3" key="1">
    <citation type="submission" date="2019-11" db="EMBL/GenBank/DDBJ databases">
        <authorList>
            <person name="He Y."/>
        </authorList>
    </citation>
    <scope>NUCLEOTIDE SEQUENCE [LARGE SCALE GENOMIC DNA]</scope>
    <source>
        <strain evidence="2 3">SCSIO 58843</strain>
    </source>
</reference>
<dbReference type="InterPro" id="IPR041657">
    <property type="entry name" value="HTH_17"/>
</dbReference>
<dbReference type="SUPFAM" id="SSF46955">
    <property type="entry name" value="Putative DNA-binding domain"/>
    <property type="match status" value="1"/>
</dbReference>
<keyword evidence="3" id="KW-1185">Reference proteome</keyword>
<organism evidence="2 3">
    <name type="scientific">Actinomarinicola tropica</name>
    <dbReference type="NCBI Taxonomy" id="2789776"/>
    <lineage>
        <taxon>Bacteria</taxon>
        <taxon>Bacillati</taxon>
        <taxon>Actinomycetota</taxon>
        <taxon>Acidimicrobiia</taxon>
        <taxon>Acidimicrobiales</taxon>
        <taxon>Iamiaceae</taxon>
        <taxon>Actinomarinicola</taxon>
    </lineage>
</organism>
<dbReference type="InterPro" id="IPR009061">
    <property type="entry name" value="DNA-bd_dom_put_sf"/>
</dbReference>
<dbReference type="NCBIfam" id="TIGR01764">
    <property type="entry name" value="excise"/>
    <property type="match status" value="1"/>
</dbReference>
<name>A0A5Q2RSL4_9ACTN</name>
<sequence>MIDLPAVAERLGVNERHIRRLVAERRIPFLKWGHLLRFDPDEIDRWLESARRGSWSA</sequence>
<proteinExistence type="predicted"/>
<dbReference type="Pfam" id="PF12728">
    <property type="entry name" value="HTH_17"/>
    <property type="match status" value="1"/>
</dbReference>
<dbReference type="InterPro" id="IPR010093">
    <property type="entry name" value="SinI_DNA-bd"/>
</dbReference>
<dbReference type="AlphaFoldDB" id="A0A5Q2RSL4"/>